<dbReference type="RefSeq" id="WP_230869186.1">
    <property type="nucleotide sequence ID" value="NZ_CP046640.1"/>
</dbReference>
<dbReference type="AlphaFoldDB" id="A0A8A7K6Z1"/>
<dbReference type="Proteomes" id="UP000665020">
    <property type="component" value="Chromosome"/>
</dbReference>
<reference evidence="1" key="1">
    <citation type="submission" date="2019-12" db="EMBL/GenBank/DDBJ databases">
        <authorList>
            <person name="zhang j."/>
            <person name="sun C.M."/>
        </authorList>
    </citation>
    <scope>NUCLEOTIDE SEQUENCE</scope>
    <source>
        <strain evidence="1">NS-1</strain>
    </source>
</reference>
<evidence type="ECO:0000313" key="2">
    <source>
        <dbReference type="Proteomes" id="UP000665020"/>
    </source>
</evidence>
<name>A0A8A7K6Z1_9FIRM</name>
<keyword evidence="2" id="KW-1185">Reference proteome</keyword>
<accession>A0A8A7K6Z1</accession>
<organism evidence="1 2">
    <name type="scientific">Iocasia fonsfrigidae</name>
    <dbReference type="NCBI Taxonomy" id="2682810"/>
    <lineage>
        <taxon>Bacteria</taxon>
        <taxon>Bacillati</taxon>
        <taxon>Bacillota</taxon>
        <taxon>Clostridia</taxon>
        <taxon>Halanaerobiales</taxon>
        <taxon>Halanaerobiaceae</taxon>
        <taxon>Iocasia</taxon>
    </lineage>
</organism>
<dbReference type="Gene3D" id="3.90.1140.10">
    <property type="entry name" value="Cyclic phosphodiesterase"/>
    <property type="match status" value="1"/>
</dbReference>
<gene>
    <name evidence="1" type="ORF">GM661_05935</name>
</gene>
<evidence type="ECO:0000313" key="1">
    <source>
        <dbReference type="EMBL" id="QTL97553.1"/>
    </source>
</evidence>
<proteinExistence type="predicted"/>
<dbReference type="KEGG" id="ifn:GM661_05935"/>
<protein>
    <submittedName>
        <fullName evidence="1">Mutarotase</fullName>
    </submittedName>
</protein>
<sequence>MNNIQMIYNSLWKKSSTNFRNNIVELDNNLNRKSKDKRRGISLIGRLDSEIIRKIIDFLGHCQLLEPDQYYYQAEDIHLTILSIISCYEGFTLNNFPREAYGKIIAKSIDEQAEQGPIKISFQGITASPSCIMVQGFPQSNRLKLLRECLRDNFKSSSLENSIDQRYKLETAHSTVIRFKKPLASNKPFLDHLKSYREYDFGDCQLKKLDLVYNDWYMSSAKLSQIKTFQLE</sequence>
<dbReference type="EMBL" id="CP046640">
    <property type="protein sequence ID" value="QTL97553.1"/>
    <property type="molecule type" value="Genomic_DNA"/>
</dbReference>